<evidence type="ECO:0000256" key="1">
    <source>
        <dbReference type="SAM" id="Phobius"/>
    </source>
</evidence>
<dbReference type="InterPro" id="IPR000674">
    <property type="entry name" value="Ald_Oxase/Xan_DH_a/b"/>
</dbReference>
<dbReference type="Pfam" id="PF20256">
    <property type="entry name" value="MoCoBD_2"/>
    <property type="match status" value="2"/>
</dbReference>
<name>A0A2T7UMH6_9RHOB</name>
<dbReference type="RefSeq" id="WP_107754820.1">
    <property type="nucleotide sequence ID" value="NZ_QBKF01000017.1"/>
</dbReference>
<sequence length="742" mass="79336">MSRLGTITRRSFLVGAAAITGGVAFGVWKVRQPIPNPLDPGQGAAMNAYLVIDQDGITVVSGRADMGQGAQSSLAMLVAEELDVDWQEVRVAHGPASAAYYNAAMGESLFPVPDYAMSDWMRSLGGAVGEVGKLLGTQITGGSTSIRDGYEKMRHAGASAREALKLAASARLDVPVARLRTEAGAVVAPDGTRLAYAELAEAAARIEPPQVDPRPRAEWRLIGTEVPRADMPAKVTGTQAYGIDTRLPGMKFATIRMTPRLGGTMRSVDTAPALAVPGVERVIDLGTGVAVIARNTWAAFQGAEALAPDWSEAPYPADQAAIMATIEAAFDDSPNSTMRDDGDEDQPGTEISAEYRLPYLAHAPMEPQNATALWDGDRLTLWSPNQSPLLQERRVAEALGIEREAVTVNTTAMGGGFGRRGEYDFSVLAARVAREMPGTPVQVTWSREEDMTHDFFRPAVIARMRGKVDGGRATLLDGQIAGQGVMGQLLPRYFGFSAMGPDRALVEGLFDQPYAIPRYRIRGYTADLPLPIGPWRSVGSSHNGFVMESFIDELAHEAGRDPLDFRLDLARPESPVAAGVLEAVRAMSDWDAPRAPGTALGVAMVWSFGTPVAQVIELVQEDAGIRIARAWIACDAGIAIDPQNLRAQMEGGLIYGLSAAVHGQITFADGMVEQRNFPDTDGLRMPGAPRIETRILQDNPHIGGVGEPGTPPAAPALANALFALTGTRARELPLDRTFRFIL</sequence>
<dbReference type="OrthoDB" id="9767994at2"/>
<keyword evidence="4" id="KW-1185">Reference proteome</keyword>
<dbReference type="PROSITE" id="PS51318">
    <property type="entry name" value="TAT"/>
    <property type="match status" value="1"/>
</dbReference>
<dbReference type="InterPro" id="IPR008274">
    <property type="entry name" value="AldOxase/xan_DH_MoCoBD1"/>
</dbReference>
<evidence type="ECO:0000313" key="4">
    <source>
        <dbReference type="Proteomes" id="UP000244810"/>
    </source>
</evidence>
<dbReference type="Proteomes" id="UP000244810">
    <property type="component" value="Unassembled WGS sequence"/>
</dbReference>
<dbReference type="NCBIfam" id="TIGR01409">
    <property type="entry name" value="TAT_signal_seq"/>
    <property type="match status" value="1"/>
</dbReference>
<feature type="transmembrane region" description="Helical" evidence="1">
    <location>
        <begin position="12"/>
        <end position="30"/>
    </location>
</feature>
<reference evidence="3 4" key="1">
    <citation type="journal article" date="2011" name="Syst. Appl. Microbiol.">
        <title>Defluviimonas denitrificans gen. nov., sp. nov., and Pararhodobacter aggregans gen. nov., sp. nov., non-phototrophic Rhodobacteraceae from the biofilter of a marine aquaculture.</title>
        <authorList>
            <person name="Foesel B.U."/>
            <person name="Drake H.L."/>
            <person name="Schramm A."/>
        </authorList>
    </citation>
    <scope>NUCLEOTIDE SEQUENCE [LARGE SCALE GENOMIC DNA]</scope>
    <source>
        <strain evidence="3 4">D1-19</strain>
    </source>
</reference>
<keyword evidence="1" id="KW-0472">Membrane</keyword>
<dbReference type="EMBL" id="QDDR01000011">
    <property type="protein sequence ID" value="PVE45838.1"/>
    <property type="molecule type" value="Genomic_DNA"/>
</dbReference>
<accession>A0A2T7UMH6</accession>
<evidence type="ECO:0000259" key="2">
    <source>
        <dbReference type="SMART" id="SM01008"/>
    </source>
</evidence>
<dbReference type="PANTHER" id="PTHR47495">
    <property type="entry name" value="ALDEHYDE DEHYDROGENASE"/>
    <property type="match status" value="1"/>
</dbReference>
<dbReference type="SMART" id="SM01008">
    <property type="entry name" value="Ald_Xan_dh_C"/>
    <property type="match status" value="1"/>
</dbReference>
<protein>
    <submittedName>
        <fullName evidence="3">Isoquinoline 1-oxidoreductase</fullName>
    </submittedName>
</protein>
<proteinExistence type="predicted"/>
<organism evidence="3 4">
    <name type="scientific">Pararhodobacter aggregans</name>
    <dbReference type="NCBI Taxonomy" id="404875"/>
    <lineage>
        <taxon>Bacteria</taxon>
        <taxon>Pseudomonadati</taxon>
        <taxon>Pseudomonadota</taxon>
        <taxon>Alphaproteobacteria</taxon>
        <taxon>Rhodobacterales</taxon>
        <taxon>Paracoccaceae</taxon>
        <taxon>Pararhodobacter</taxon>
    </lineage>
</organism>
<gene>
    <name evidence="3" type="ORF">DDE23_18635</name>
</gene>
<dbReference type="InterPro" id="IPR037165">
    <property type="entry name" value="AldOxase/xan_DH_Mopterin-bd_sf"/>
</dbReference>
<dbReference type="InterPro" id="IPR052516">
    <property type="entry name" value="N-heterocyclic_Hydroxylase"/>
</dbReference>
<keyword evidence="1" id="KW-1133">Transmembrane helix</keyword>
<dbReference type="InterPro" id="IPR046867">
    <property type="entry name" value="AldOxase/xan_DH_MoCoBD2"/>
</dbReference>
<dbReference type="PIRSF" id="PIRSF036389">
    <property type="entry name" value="IOR_B"/>
    <property type="match status" value="1"/>
</dbReference>
<evidence type="ECO:0000313" key="3">
    <source>
        <dbReference type="EMBL" id="PVE45838.1"/>
    </source>
</evidence>
<dbReference type="InterPro" id="IPR006311">
    <property type="entry name" value="TAT_signal"/>
</dbReference>
<dbReference type="InterPro" id="IPR012368">
    <property type="entry name" value="OxRdtase_Mopterin-bd_su_IorB"/>
</dbReference>
<dbReference type="Pfam" id="PF02738">
    <property type="entry name" value="MoCoBD_1"/>
    <property type="match status" value="1"/>
</dbReference>
<comment type="caution">
    <text evidence="3">The sequence shown here is derived from an EMBL/GenBank/DDBJ whole genome shotgun (WGS) entry which is preliminary data.</text>
</comment>
<dbReference type="InterPro" id="IPR019546">
    <property type="entry name" value="TAT_signal_bac_arc"/>
</dbReference>
<dbReference type="Gene3D" id="3.90.1170.50">
    <property type="entry name" value="Aldehyde oxidase/xanthine dehydrogenase, a/b hammerhead"/>
    <property type="match status" value="1"/>
</dbReference>
<feature type="domain" description="Aldehyde oxidase/xanthine dehydrogenase a/b hammerhead" evidence="2">
    <location>
        <begin position="236"/>
        <end position="314"/>
    </location>
</feature>
<dbReference type="GO" id="GO:0016491">
    <property type="term" value="F:oxidoreductase activity"/>
    <property type="evidence" value="ECO:0007669"/>
    <property type="project" value="InterPro"/>
</dbReference>
<dbReference type="PANTHER" id="PTHR47495:SF2">
    <property type="entry name" value="ALDEHYDE DEHYDROGENASE"/>
    <property type="match status" value="1"/>
</dbReference>
<dbReference type="Gene3D" id="3.30.365.10">
    <property type="entry name" value="Aldehyde oxidase/xanthine dehydrogenase, molybdopterin binding domain"/>
    <property type="match status" value="4"/>
</dbReference>
<keyword evidence="1" id="KW-0812">Transmembrane</keyword>
<dbReference type="SUPFAM" id="SSF56003">
    <property type="entry name" value="Molybdenum cofactor-binding domain"/>
    <property type="match status" value="2"/>
</dbReference>
<dbReference type="AlphaFoldDB" id="A0A2T7UMH6"/>